<dbReference type="SMART" id="SM00052">
    <property type="entry name" value="EAL"/>
    <property type="match status" value="1"/>
</dbReference>
<proteinExistence type="predicted"/>
<dbReference type="Pfam" id="PF00563">
    <property type="entry name" value="EAL"/>
    <property type="match status" value="1"/>
</dbReference>
<dbReference type="InterPro" id="IPR050706">
    <property type="entry name" value="Cyclic-di-GMP_PDE-like"/>
</dbReference>
<organism evidence="2 3">
    <name type="scientific">Microcystis aeruginosa EAWAG127a</name>
    <dbReference type="NCBI Taxonomy" id="2529855"/>
    <lineage>
        <taxon>Bacteria</taxon>
        <taxon>Bacillati</taxon>
        <taxon>Cyanobacteriota</taxon>
        <taxon>Cyanophyceae</taxon>
        <taxon>Oscillatoriophycideae</taxon>
        <taxon>Chroococcales</taxon>
        <taxon>Microcystaceae</taxon>
        <taxon>Microcystis</taxon>
    </lineage>
</organism>
<dbReference type="RefSeq" id="WP_150975026.1">
    <property type="nucleotide sequence ID" value="NZ_SRLN01000005.1"/>
</dbReference>
<dbReference type="PROSITE" id="PS50883">
    <property type="entry name" value="EAL"/>
    <property type="match status" value="1"/>
</dbReference>
<name>A0A5J5M118_MICAE</name>
<dbReference type="EMBL" id="SRLN01000005">
    <property type="protein sequence ID" value="KAB0243893.1"/>
    <property type="molecule type" value="Genomic_DNA"/>
</dbReference>
<dbReference type="Proteomes" id="UP000325636">
    <property type="component" value="Unassembled WGS sequence"/>
</dbReference>
<dbReference type="InterPro" id="IPR001633">
    <property type="entry name" value="EAL_dom"/>
</dbReference>
<dbReference type="PANTHER" id="PTHR33121:SF70">
    <property type="entry name" value="SIGNALING PROTEIN YKOW"/>
    <property type="match status" value="1"/>
</dbReference>
<comment type="caution">
    <text evidence="2">The sequence shown here is derived from an EMBL/GenBank/DDBJ whole genome shotgun (WGS) entry which is preliminary data.</text>
</comment>
<reference evidence="3" key="1">
    <citation type="submission" date="2019-04" db="EMBL/GenBank/DDBJ databases">
        <title>Microviridin 1777: A Toxic Chymotrypsin Inhibitor Discovered by a Metabologenomic Approach.</title>
        <authorList>
            <person name="Sieber S."/>
            <person name="Grendelmeier S.M."/>
            <person name="Harris L.A."/>
            <person name="Mitchell D.A."/>
            <person name="Gademann K."/>
        </authorList>
    </citation>
    <scope>NUCLEOTIDE SEQUENCE [LARGE SCALE GENOMIC DNA]</scope>
    <source>
        <strain evidence="3">EAWAG127a</strain>
    </source>
</reference>
<accession>A0A5J5M118</accession>
<dbReference type="CDD" id="cd01948">
    <property type="entry name" value="EAL"/>
    <property type="match status" value="1"/>
</dbReference>
<feature type="domain" description="EAL" evidence="1">
    <location>
        <begin position="1"/>
        <end position="203"/>
    </location>
</feature>
<feature type="non-terminal residue" evidence="2">
    <location>
        <position position="1"/>
    </location>
</feature>
<protein>
    <submittedName>
        <fullName evidence="2">EAL domain-containing protein</fullName>
    </submittedName>
</protein>
<sequence length="212" mass="23253">ALFVALAEESSLILEIDAFVIRSACRQVYNWRAAGLDTRVSVNVSGKHFLHGDPIATIRRELEASQVDPGSLVVEITESVLMRDSSRAQNHLHQLRELGCQVAIDDFGTGYSSLAYLKSFPADSLKIDRAFIQHLHENSVDAAIVRSVLDLSRSLGMSVTAEGVETQAQLDWLQRHGCDDVQGYLTARSMPAHEILQRYGPLARALPQGASA</sequence>
<evidence type="ECO:0000313" key="3">
    <source>
        <dbReference type="Proteomes" id="UP000325636"/>
    </source>
</evidence>
<dbReference type="AlphaFoldDB" id="A0A5J5M118"/>
<evidence type="ECO:0000259" key="1">
    <source>
        <dbReference type="PROSITE" id="PS50883"/>
    </source>
</evidence>
<evidence type="ECO:0000313" key="2">
    <source>
        <dbReference type="EMBL" id="KAB0243893.1"/>
    </source>
</evidence>
<dbReference type="GO" id="GO:0071111">
    <property type="term" value="F:cyclic-guanylate-specific phosphodiesterase activity"/>
    <property type="evidence" value="ECO:0007669"/>
    <property type="project" value="InterPro"/>
</dbReference>
<dbReference type="PANTHER" id="PTHR33121">
    <property type="entry name" value="CYCLIC DI-GMP PHOSPHODIESTERASE PDEF"/>
    <property type="match status" value="1"/>
</dbReference>
<dbReference type="SUPFAM" id="SSF141868">
    <property type="entry name" value="EAL domain-like"/>
    <property type="match status" value="1"/>
</dbReference>
<dbReference type="Gene3D" id="3.20.20.450">
    <property type="entry name" value="EAL domain"/>
    <property type="match status" value="1"/>
</dbReference>
<gene>
    <name evidence="2" type="ORF">EZJ55_00600</name>
</gene>
<dbReference type="InterPro" id="IPR035919">
    <property type="entry name" value="EAL_sf"/>
</dbReference>